<keyword evidence="3" id="KW-1185">Reference proteome</keyword>
<proteinExistence type="predicted"/>
<accession>A0A0G4P6C5</accession>
<sequence length="115" mass="13152">MPSGILTPRSPDKYNEHFGRYINPRRFLTLADLDSLRNLFLEAVGVHVVIVGFLVILFEDKRHVHDACSEVWPLELAGLRVFFYHTDYSFVTAYGRLSMPPVHNSLIGSYCQALI</sequence>
<name>A0A0G4P6C5_PENC3</name>
<dbReference type="Proteomes" id="UP000053732">
    <property type="component" value="Unassembled WGS sequence"/>
</dbReference>
<feature type="transmembrane region" description="Helical" evidence="1">
    <location>
        <begin position="39"/>
        <end position="58"/>
    </location>
</feature>
<organism evidence="2 3">
    <name type="scientific">Penicillium camemberti (strain FM 013)</name>
    <dbReference type="NCBI Taxonomy" id="1429867"/>
    <lineage>
        <taxon>Eukaryota</taxon>
        <taxon>Fungi</taxon>
        <taxon>Dikarya</taxon>
        <taxon>Ascomycota</taxon>
        <taxon>Pezizomycotina</taxon>
        <taxon>Eurotiomycetes</taxon>
        <taxon>Eurotiomycetidae</taxon>
        <taxon>Eurotiales</taxon>
        <taxon>Aspergillaceae</taxon>
        <taxon>Penicillium</taxon>
    </lineage>
</organism>
<dbReference type="EMBL" id="HG793139">
    <property type="protein sequence ID" value="CRL21860.1"/>
    <property type="molecule type" value="Genomic_DNA"/>
</dbReference>
<dbReference type="AlphaFoldDB" id="A0A0G4P6C5"/>
<evidence type="ECO:0000256" key="1">
    <source>
        <dbReference type="SAM" id="Phobius"/>
    </source>
</evidence>
<keyword evidence="1" id="KW-1133">Transmembrane helix</keyword>
<protein>
    <submittedName>
        <fullName evidence="2">Str. FM013</fullName>
    </submittedName>
</protein>
<keyword evidence="1" id="KW-0812">Transmembrane</keyword>
<keyword evidence="1" id="KW-0472">Membrane</keyword>
<evidence type="ECO:0000313" key="3">
    <source>
        <dbReference type="Proteomes" id="UP000053732"/>
    </source>
</evidence>
<evidence type="ECO:0000313" key="2">
    <source>
        <dbReference type="EMBL" id="CRL21860.1"/>
    </source>
</evidence>
<reference evidence="2 3" key="1">
    <citation type="journal article" date="2014" name="Nat. Commun.">
        <title>Multiple recent horizontal transfers of a large genomic region in cheese making fungi.</title>
        <authorList>
            <person name="Cheeseman K."/>
            <person name="Ropars J."/>
            <person name="Renault P."/>
            <person name="Dupont J."/>
            <person name="Gouzy J."/>
            <person name="Branca A."/>
            <person name="Abraham A.L."/>
            <person name="Ceppi M."/>
            <person name="Conseiller E."/>
            <person name="Debuchy R."/>
            <person name="Malagnac F."/>
            <person name="Goarin A."/>
            <person name="Silar P."/>
            <person name="Lacoste S."/>
            <person name="Sallet E."/>
            <person name="Bensimon A."/>
            <person name="Giraud T."/>
            <person name="Brygoo Y."/>
        </authorList>
    </citation>
    <scope>NUCLEOTIDE SEQUENCE [LARGE SCALE GENOMIC DNA]</scope>
    <source>
        <strain evidence="3">FM 013</strain>
    </source>
</reference>
<gene>
    <name evidence="2" type="ORF">PCAMFM013_S006g000400</name>
</gene>